<dbReference type="RefSeq" id="WP_377188755.1">
    <property type="nucleotide sequence ID" value="NZ_JBHUPD010000004.1"/>
</dbReference>
<evidence type="ECO:0000259" key="5">
    <source>
        <dbReference type="PROSITE" id="PS50893"/>
    </source>
</evidence>
<evidence type="ECO:0000313" key="6">
    <source>
        <dbReference type="EMBL" id="MFD2874315.1"/>
    </source>
</evidence>
<dbReference type="PROSITE" id="PS50893">
    <property type="entry name" value="ABC_TRANSPORTER_2"/>
    <property type="match status" value="1"/>
</dbReference>
<proteinExistence type="inferred from homology"/>
<dbReference type="InterPro" id="IPR017871">
    <property type="entry name" value="ABC_transporter-like_CS"/>
</dbReference>
<evidence type="ECO:0000256" key="4">
    <source>
        <dbReference type="ARBA" id="ARBA00022840"/>
    </source>
</evidence>
<dbReference type="PANTHER" id="PTHR43335">
    <property type="entry name" value="ABC TRANSPORTER, ATP-BINDING PROTEIN"/>
    <property type="match status" value="1"/>
</dbReference>
<dbReference type="InterPro" id="IPR003593">
    <property type="entry name" value="AAA+_ATPase"/>
</dbReference>
<dbReference type="PANTHER" id="PTHR43335:SF2">
    <property type="entry name" value="ABC TRANSPORTER, ATP-BINDING PROTEIN"/>
    <property type="match status" value="1"/>
</dbReference>
<dbReference type="CDD" id="cd03264">
    <property type="entry name" value="ABC_drug_resistance_like"/>
    <property type="match status" value="1"/>
</dbReference>
<evidence type="ECO:0000256" key="3">
    <source>
        <dbReference type="ARBA" id="ARBA00022741"/>
    </source>
</evidence>
<dbReference type="Proteomes" id="UP001597557">
    <property type="component" value="Unassembled WGS sequence"/>
</dbReference>
<dbReference type="InterPro" id="IPR027417">
    <property type="entry name" value="P-loop_NTPase"/>
</dbReference>
<organism evidence="6 7">
    <name type="scientific">Mucilaginibacter ximonensis</name>
    <dbReference type="NCBI Taxonomy" id="538021"/>
    <lineage>
        <taxon>Bacteria</taxon>
        <taxon>Pseudomonadati</taxon>
        <taxon>Bacteroidota</taxon>
        <taxon>Sphingobacteriia</taxon>
        <taxon>Sphingobacteriales</taxon>
        <taxon>Sphingobacteriaceae</taxon>
        <taxon>Mucilaginibacter</taxon>
    </lineage>
</organism>
<evidence type="ECO:0000256" key="2">
    <source>
        <dbReference type="ARBA" id="ARBA00022448"/>
    </source>
</evidence>
<dbReference type="InterPro" id="IPR003439">
    <property type="entry name" value="ABC_transporter-like_ATP-bd"/>
</dbReference>
<keyword evidence="3" id="KW-0547">Nucleotide-binding</keyword>
<reference evidence="7" key="1">
    <citation type="journal article" date="2019" name="Int. J. Syst. Evol. Microbiol.">
        <title>The Global Catalogue of Microorganisms (GCM) 10K type strain sequencing project: providing services to taxonomists for standard genome sequencing and annotation.</title>
        <authorList>
            <consortium name="The Broad Institute Genomics Platform"/>
            <consortium name="The Broad Institute Genome Sequencing Center for Infectious Disease"/>
            <person name="Wu L."/>
            <person name="Ma J."/>
        </authorList>
    </citation>
    <scope>NUCLEOTIDE SEQUENCE [LARGE SCALE GENOMIC DNA]</scope>
    <source>
        <strain evidence="7">KCTC 22437</strain>
    </source>
</reference>
<dbReference type="SMART" id="SM00382">
    <property type="entry name" value="AAA"/>
    <property type="match status" value="1"/>
</dbReference>
<sequence>MQLIIKNLSKTYSNGVQALKDINLTINSGMFGLLGPNGAGKSSLMRTISTLQEPDSGTITLGDIDVLHQKDEVRKTLGYLPQEFGVYPKISAEDLLDHLAVLKGITNRSQRKELVTSLLHKTNLFNDKKKHLSGYSGGMKQRFGIAQALLSNPKLIIVDEPTAGLDPAERNRFLNLLGELSDETIVILSTHIVEDVKELCTDMAIINKGQVLMQGNPLKALDDLKGKIWSQRVDRELAADYKERLNVISDKLVAGKPTLHVLSDTKPEAGFEQTIPDLEDVYFSYIFGSQPQALTV</sequence>
<dbReference type="Pfam" id="PF00005">
    <property type="entry name" value="ABC_tran"/>
    <property type="match status" value="1"/>
</dbReference>
<dbReference type="PROSITE" id="PS00211">
    <property type="entry name" value="ABC_TRANSPORTER_1"/>
    <property type="match status" value="1"/>
</dbReference>
<dbReference type="EMBL" id="JBHUPD010000004">
    <property type="protein sequence ID" value="MFD2874315.1"/>
    <property type="molecule type" value="Genomic_DNA"/>
</dbReference>
<dbReference type="Gene3D" id="3.40.50.300">
    <property type="entry name" value="P-loop containing nucleotide triphosphate hydrolases"/>
    <property type="match status" value="1"/>
</dbReference>
<keyword evidence="2" id="KW-0813">Transport</keyword>
<protein>
    <submittedName>
        <fullName evidence="6">ABC transporter ATP-binding protein</fullName>
    </submittedName>
</protein>
<comment type="similarity">
    <text evidence="1">Belongs to the ABC transporter superfamily.</text>
</comment>
<keyword evidence="7" id="KW-1185">Reference proteome</keyword>
<keyword evidence="4 6" id="KW-0067">ATP-binding</keyword>
<dbReference type="GO" id="GO:0005524">
    <property type="term" value="F:ATP binding"/>
    <property type="evidence" value="ECO:0007669"/>
    <property type="project" value="UniProtKB-KW"/>
</dbReference>
<evidence type="ECO:0000313" key="7">
    <source>
        <dbReference type="Proteomes" id="UP001597557"/>
    </source>
</evidence>
<comment type="caution">
    <text evidence="6">The sequence shown here is derived from an EMBL/GenBank/DDBJ whole genome shotgun (WGS) entry which is preliminary data.</text>
</comment>
<feature type="domain" description="ABC transporter" evidence="5">
    <location>
        <begin position="3"/>
        <end position="233"/>
    </location>
</feature>
<accession>A0ABW5YG90</accession>
<name>A0ABW5YG90_9SPHI</name>
<dbReference type="SUPFAM" id="SSF52540">
    <property type="entry name" value="P-loop containing nucleoside triphosphate hydrolases"/>
    <property type="match status" value="1"/>
</dbReference>
<gene>
    <name evidence="6" type="ORF">ACFS5N_17670</name>
</gene>
<evidence type="ECO:0000256" key="1">
    <source>
        <dbReference type="ARBA" id="ARBA00005417"/>
    </source>
</evidence>